<dbReference type="Proteomes" id="UP001341840">
    <property type="component" value="Unassembled WGS sequence"/>
</dbReference>
<name>A0ABU6YKD6_9FABA</name>
<accession>A0ABU6YKD6</accession>
<protein>
    <submittedName>
        <fullName evidence="1">Uncharacterized protein</fullName>
    </submittedName>
</protein>
<evidence type="ECO:0000313" key="1">
    <source>
        <dbReference type="EMBL" id="MED6210376.1"/>
    </source>
</evidence>
<organism evidence="1 2">
    <name type="scientific">Stylosanthes scabra</name>
    <dbReference type="NCBI Taxonomy" id="79078"/>
    <lineage>
        <taxon>Eukaryota</taxon>
        <taxon>Viridiplantae</taxon>
        <taxon>Streptophyta</taxon>
        <taxon>Embryophyta</taxon>
        <taxon>Tracheophyta</taxon>
        <taxon>Spermatophyta</taxon>
        <taxon>Magnoliopsida</taxon>
        <taxon>eudicotyledons</taxon>
        <taxon>Gunneridae</taxon>
        <taxon>Pentapetalae</taxon>
        <taxon>rosids</taxon>
        <taxon>fabids</taxon>
        <taxon>Fabales</taxon>
        <taxon>Fabaceae</taxon>
        <taxon>Papilionoideae</taxon>
        <taxon>50 kb inversion clade</taxon>
        <taxon>dalbergioids sensu lato</taxon>
        <taxon>Dalbergieae</taxon>
        <taxon>Pterocarpus clade</taxon>
        <taxon>Stylosanthes</taxon>
    </lineage>
</organism>
<evidence type="ECO:0000313" key="2">
    <source>
        <dbReference type="Proteomes" id="UP001341840"/>
    </source>
</evidence>
<sequence length="109" mass="12635">MWIPLLSMMCFDGPVSHQKQTREASISKPEHYRRRCDGILLALYATTTRSLTVTVPPPLFDNIELRDYANDLNRGNFLRFRDAIGKLLDTLGHLRSLFSWRKKLTTAVR</sequence>
<gene>
    <name evidence="1" type="ORF">PIB30_063534</name>
</gene>
<reference evidence="1 2" key="1">
    <citation type="journal article" date="2023" name="Plants (Basel)">
        <title>Bridging the Gap: Combining Genomics and Transcriptomics Approaches to Understand Stylosanthes scabra, an Orphan Legume from the Brazilian Caatinga.</title>
        <authorList>
            <person name="Ferreira-Neto J.R.C."/>
            <person name="da Silva M.D."/>
            <person name="Binneck E."/>
            <person name="de Melo N.F."/>
            <person name="da Silva R.H."/>
            <person name="de Melo A.L.T.M."/>
            <person name="Pandolfi V."/>
            <person name="Bustamante F.O."/>
            <person name="Brasileiro-Vidal A.C."/>
            <person name="Benko-Iseppon A.M."/>
        </authorList>
    </citation>
    <scope>NUCLEOTIDE SEQUENCE [LARGE SCALE GENOMIC DNA]</scope>
    <source>
        <tissue evidence="1">Leaves</tissue>
    </source>
</reference>
<proteinExistence type="predicted"/>
<dbReference type="EMBL" id="JASCZI010242261">
    <property type="protein sequence ID" value="MED6210376.1"/>
    <property type="molecule type" value="Genomic_DNA"/>
</dbReference>
<keyword evidence="2" id="KW-1185">Reference proteome</keyword>
<comment type="caution">
    <text evidence="1">The sequence shown here is derived from an EMBL/GenBank/DDBJ whole genome shotgun (WGS) entry which is preliminary data.</text>
</comment>